<reference evidence="3" key="1">
    <citation type="submission" date="2011-02" db="EMBL/GenBank/DDBJ databases">
        <title>The Genome Sequence of Capsaspora owczarzaki ATCC 30864.</title>
        <authorList>
            <person name="Russ C."/>
            <person name="Cuomo C."/>
            <person name="Burger G."/>
            <person name="Gray M.W."/>
            <person name="Holland P.W.H."/>
            <person name="King N."/>
            <person name="Lang F.B.F."/>
            <person name="Roger A.J."/>
            <person name="Ruiz-Trillo I."/>
            <person name="Young S.K."/>
            <person name="Zeng Q."/>
            <person name="Gargeya S."/>
            <person name="Alvarado L."/>
            <person name="Berlin A."/>
            <person name="Chapman S.B."/>
            <person name="Chen Z."/>
            <person name="Freedman E."/>
            <person name="Gellesch M."/>
            <person name="Goldberg J."/>
            <person name="Griggs A."/>
            <person name="Gujja S."/>
            <person name="Heilman E."/>
            <person name="Heiman D."/>
            <person name="Howarth C."/>
            <person name="Mehta T."/>
            <person name="Neiman D."/>
            <person name="Pearson M."/>
            <person name="Roberts A."/>
            <person name="Saif S."/>
            <person name="Shea T."/>
            <person name="Shenoy N."/>
            <person name="Sisk P."/>
            <person name="Stolte C."/>
            <person name="Sykes S."/>
            <person name="White J."/>
            <person name="Yandava C."/>
            <person name="Haas B."/>
            <person name="Nusbaum C."/>
            <person name="Birren B."/>
        </authorList>
    </citation>
    <scope>NUCLEOTIDE SEQUENCE</scope>
    <source>
        <strain evidence="3">ATCC 30864</strain>
    </source>
</reference>
<dbReference type="InParanoid" id="A0A0D2VVY5"/>
<dbReference type="Pfam" id="PF13529">
    <property type="entry name" value="Peptidase_C39_2"/>
    <property type="match status" value="1"/>
</dbReference>
<protein>
    <recommendedName>
        <fullName evidence="1">Peptidase C39-like domain-containing protein</fullName>
    </recommendedName>
</protein>
<evidence type="ECO:0000313" key="3">
    <source>
        <dbReference type="Proteomes" id="UP000008743"/>
    </source>
</evidence>
<dbReference type="EMBL" id="KE346369">
    <property type="protein sequence ID" value="KJE95642.1"/>
    <property type="molecule type" value="Genomic_DNA"/>
</dbReference>
<evidence type="ECO:0000259" key="1">
    <source>
        <dbReference type="Pfam" id="PF13529"/>
    </source>
</evidence>
<dbReference type="RefSeq" id="XP_011270587.1">
    <property type="nucleotide sequence ID" value="XM_011272285.1"/>
</dbReference>
<gene>
    <name evidence="2" type="ORF">CAOG_006071</name>
</gene>
<dbReference type="PANTHER" id="PTHR40524:SF1">
    <property type="entry name" value="PEPTIDASE C39-LIKE DOMAIN-CONTAINING PROTEIN"/>
    <property type="match status" value="1"/>
</dbReference>
<dbReference type="Proteomes" id="UP000008743">
    <property type="component" value="Unassembled WGS sequence"/>
</dbReference>
<proteinExistence type="predicted"/>
<accession>A0A0D2VVY5</accession>
<dbReference type="InterPro" id="IPR039564">
    <property type="entry name" value="Peptidase_C39-like"/>
</dbReference>
<dbReference type="OrthoDB" id="293230at2759"/>
<keyword evidence="3" id="KW-1185">Reference proteome</keyword>
<sequence length="174" mass="19159">MFFGVFQQLEAGPPSPYPLFKQCDPAWGDDLIDTETICQVGCLMSSISMAIHGWQIKINGTSSNPQSLNNFLRANNGYIGDDLDESAVPKINPVDISWPADGMHPTNDLSFGTIASYLEMGRVVIANVLHGRHFVLVTAASNNNDTLFVNDPGFNTTYYSYSADVVGWRLFDML</sequence>
<dbReference type="PhylomeDB" id="A0A0D2VVY5"/>
<organism evidence="2 3">
    <name type="scientific">Capsaspora owczarzaki (strain ATCC 30864)</name>
    <dbReference type="NCBI Taxonomy" id="595528"/>
    <lineage>
        <taxon>Eukaryota</taxon>
        <taxon>Filasterea</taxon>
        <taxon>Capsaspora</taxon>
    </lineage>
</organism>
<dbReference type="eggNOG" id="ENOG502S2XM">
    <property type="taxonomic scope" value="Eukaryota"/>
</dbReference>
<dbReference type="AlphaFoldDB" id="A0A0D2VVY5"/>
<name>A0A0D2VVY5_CAPO3</name>
<evidence type="ECO:0000313" key="2">
    <source>
        <dbReference type="EMBL" id="KJE95642.1"/>
    </source>
</evidence>
<feature type="domain" description="Peptidase C39-like" evidence="1">
    <location>
        <begin position="17"/>
        <end position="152"/>
    </location>
</feature>
<dbReference type="PANTHER" id="PTHR40524">
    <property type="entry name" value="PEPTIDASE_C39_2 DOMAIN-CONTAINING PROTEIN"/>
    <property type="match status" value="1"/>
</dbReference>